<accession>A0AAN5CGK0</accession>
<name>A0AAN5CGK0_9BILA</name>
<sequence>QKHRILRKLLKADIRFRILDDLIKLKFLSMVPFNFCDRDYFLSKCLCDEGSSAAFCLHFFEKQVILKFFDE</sequence>
<feature type="non-terminal residue" evidence="1">
    <location>
        <position position="1"/>
    </location>
</feature>
<protein>
    <submittedName>
        <fullName evidence="1">Uncharacterized protein</fullName>
    </submittedName>
</protein>
<dbReference type="EMBL" id="BTRK01000003">
    <property type="protein sequence ID" value="GMR43532.1"/>
    <property type="molecule type" value="Genomic_DNA"/>
</dbReference>
<evidence type="ECO:0000313" key="1">
    <source>
        <dbReference type="EMBL" id="GMR43532.1"/>
    </source>
</evidence>
<gene>
    <name evidence="1" type="ORF">PMAYCL1PPCAC_13727</name>
</gene>
<keyword evidence="2" id="KW-1185">Reference proteome</keyword>
<evidence type="ECO:0000313" key="2">
    <source>
        <dbReference type="Proteomes" id="UP001328107"/>
    </source>
</evidence>
<dbReference type="Proteomes" id="UP001328107">
    <property type="component" value="Unassembled WGS sequence"/>
</dbReference>
<comment type="caution">
    <text evidence="1">The sequence shown here is derived from an EMBL/GenBank/DDBJ whole genome shotgun (WGS) entry which is preliminary data.</text>
</comment>
<organism evidence="1 2">
    <name type="scientific">Pristionchus mayeri</name>
    <dbReference type="NCBI Taxonomy" id="1317129"/>
    <lineage>
        <taxon>Eukaryota</taxon>
        <taxon>Metazoa</taxon>
        <taxon>Ecdysozoa</taxon>
        <taxon>Nematoda</taxon>
        <taxon>Chromadorea</taxon>
        <taxon>Rhabditida</taxon>
        <taxon>Rhabditina</taxon>
        <taxon>Diplogasteromorpha</taxon>
        <taxon>Diplogasteroidea</taxon>
        <taxon>Neodiplogasteridae</taxon>
        <taxon>Pristionchus</taxon>
    </lineage>
</organism>
<reference evidence="2" key="1">
    <citation type="submission" date="2022-10" db="EMBL/GenBank/DDBJ databases">
        <title>Genome assembly of Pristionchus species.</title>
        <authorList>
            <person name="Yoshida K."/>
            <person name="Sommer R.J."/>
        </authorList>
    </citation>
    <scope>NUCLEOTIDE SEQUENCE [LARGE SCALE GENOMIC DNA]</scope>
    <source>
        <strain evidence="2">RS5460</strain>
    </source>
</reference>
<proteinExistence type="predicted"/>
<dbReference type="AlphaFoldDB" id="A0AAN5CGK0"/>